<feature type="compositionally biased region" description="Polar residues" evidence="1">
    <location>
        <begin position="102"/>
        <end position="111"/>
    </location>
</feature>
<evidence type="ECO:0000313" key="3">
    <source>
        <dbReference type="Proteomes" id="UP000289323"/>
    </source>
</evidence>
<accession>A0A446BDD9</accession>
<proteinExistence type="predicted"/>
<protein>
    <submittedName>
        <fullName evidence="2">5c74947b-c997-4bd2-a70f-6e4cf598bd75</fullName>
    </submittedName>
</protein>
<dbReference type="AlphaFoldDB" id="A0A446BDD9"/>
<dbReference type="EMBL" id="OUUZ01000004">
    <property type="protein sequence ID" value="SPQ20463.1"/>
    <property type="molecule type" value="Genomic_DNA"/>
</dbReference>
<feature type="region of interest" description="Disordered" evidence="1">
    <location>
        <begin position="14"/>
        <end position="37"/>
    </location>
</feature>
<reference evidence="2 3" key="1">
    <citation type="submission" date="2018-04" db="EMBL/GenBank/DDBJ databases">
        <authorList>
            <person name="Huttner S."/>
            <person name="Dainat J."/>
        </authorList>
    </citation>
    <scope>NUCLEOTIDE SEQUENCE [LARGE SCALE GENOMIC DNA]</scope>
</reference>
<evidence type="ECO:0000256" key="1">
    <source>
        <dbReference type="SAM" id="MobiDB-lite"/>
    </source>
</evidence>
<sequence length="124" mass="13033">MRFLNCFGSRPRASGTVAQPLRPVPRHHTRAHSAGPLTLNPVNVAQAGTGAVDSVSTLIVYAPSFKASAVPSLVVGDDEVDVDSAAAAHKKSTGPLGRVRTRVQQHFSQGSLHHPIPPRGSQES</sequence>
<name>A0A446BDD9_9PEZI</name>
<evidence type="ECO:0000313" key="2">
    <source>
        <dbReference type="EMBL" id="SPQ20463.1"/>
    </source>
</evidence>
<feature type="region of interest" description="Disordered" evidence="1">
    <location>
        <begin position="86"/>
        <end position="124"/>
    </location>
</feature>
<dbReference type="Proteomes" id="UP000289323">
    <property type="component" value="Unassembled WGS sequence"/>
</dbReference>
<organism evidence="2 3">
    <name type="scientific">Thermothielavioides terrestris</name>
    <dbReference type="NCBI Taxonomy" id="2587410"/>
    <lineage>
        <taxon>Eukaryota</taxon>
        <taxon>Fungi</taxon>
        <taxon>Dikarya</taxon>
        <taxon>Ascomycota</taxon>
        <taxon>Pezizomycotina</taxon>
        <taxon>Sordariomycetes</taxon>
        <taxon>Sordariomycetidae</taxon>
        <taxon>Sordariales</taxon>
        <taxon>Chaetomiaceae</taxon>
        <taxon>Thermothielavioides</taxon>
    </lineage>
</organism>
<gene>
    <name evidence="2" type="ORF">TT172_LOCUS2882</name>
</gene>